<protein>
    <recommendedName>
        <fullName evidence="5">RlpA-like protein double-psi beta-barrel domain-containing protein</fullName>
    </recommendedName>
</protein>
<dbReference type="PANTHER" id="PTHR31836:SF28">
    <property type="entry name" value="SRCR DOMAIN-CONTAINING PROTEIN-RELATED"/>
    <property type="match status" value="1"/>
</dbReference>
<evidence type="ECO:0000313" key="4">
    <source>
        <dbReference type="Proteomes" id="UP000829685"/>
    </source>
</evidence>
<gene>
    <name evidence="3" type="ORF">JX265_010855</name>
</gene>
<keyword evidence="4" id="KW-1185">Reference proteome</keyword>
<evidence type="ECO:0008006" key="5">
    <source>
        <dbReference type="Google" id="ProtNLM"/>
    </source>
</evidence>
<evidence type="ECO:0000313" key="3">
    <source>
        <dbReference type="EMBL" id="KAI1858187.1"/>
    </source>
</evidence>
<dbReference type="InterPro" id="IPR036908">
    <property type="entry name" value="RlpA-like_sf"/>
</dbReference>
<dbReference type="Proteomes" id="UP000829685">
    <property type="component" value="Unassembled WGS sequence"/>
</dbReference>
<dbReference type="OrthoDB" id="406505at2759"/>
<feature type="chain" id="PRO_5040159780" description="RlpA-like protein double-psi beta-barrel domain-containing protein" evidence="2">
    <location>
        <begin position="16"/>
        <end position="113"/>
    </location>
</feature>
<keyword evidence="1 2" id="KW-0732">Signal</keyword>
<dbReference type="PROSITE" id="PS51257">
    <property type="entry name" value="PROKAR_LIPOPROTEIN"/>
    <property type="match status" value="1"/>
</dbReference>
<evidence type="ECO:0000256" key="2">
    <source>
        <dbReference type="SAM" id="SignalP"/>
    </source>
</evidence>
<dbReference type="CDD" id="cd22191">
    <property type="entry name" value="DPBB_RlpA_EXP_N-like"/>
    <property type="match status" value="1"/>
</dbReference>
<sequence>MKFAATTLLIPTALAFTGRMTYYQPGLGACGKTNSANDAIVAIGHDRWTSSNPNKDPLCSKSINISHNGKTVKAKVVDKCMGCGANDIDVSPAIFKQFGSLGTGVIQVNWNFV</sequence>
<dbReference type="Gene3D" id="2.40.40.10">
    <property type="entry name" value="RlpA-like domain"/>
    <property type="match status" value="1"/>
</dbReference>
<dbReference type="AlphaFoldDB" id="A0A9P9WDB6"/>
<organism evidence="3 4">
    <name type="scientific">Neoarthrinium moseri</name>
    <dbReference type="NCBI Taxonomy" id="1658444"/>
    <lineage>
        <taxon>Eukaryota</taxon>
        <taxon>Fungi</taxon>
        <taxon>Dikarya</taxon>
        <taxon>Ascomycota</taxon>
        <taxon>Pezizomycotina</taxon>
        <taxon>Sordariomycetes</taxon>
        <taxon>Xylariomycetidae</taxon>
        <taxon>Amphisphaeriales</taxon>
        <taxon>Apiosporaceae</taxon>
        <taxon>Neoarthrinium</taxon>
    </lineage>
</organism>
<evidence type="ECO:0000256" key="1">
    <source>
        <dbReference type="ARBA" id="ARBA00022729"/>
    </source>
</evidence>
<reference evidence="3" key="1">
    <citation type="submission" date="2021-03" db="EMBL/GenBank/DDBJ databases">
        <title>Revisited historic fungal species revealed as producer of novel bioactive compounds through whole genome sequencing and comparative genomics.</title>
        <authorList>
            <person name="Vignolle G.A."/>
            <person name="Hochenegger N."/>
            <person name="Mach R.L."/>
            <person name="Mach-Aigner A.R."/>
            <person name="Javad Rahimi M."/>
            <person name="Salim K.A."/>
            <person name="Chan C.M."/>
            <person name="Lim L.B.L."/>
            <person name="Cai F."/>
            <person name="Druzhinina I.S."/>
            <person name="U'Ren J.M."/>
            <person name="Derntl C."/>
        </authorList>
    </citation>
    <scope>NUCLEOTIDE SEQUENCE</scope>
    <source>
        <strain evidence="3">TUCIM 5799</strain>
    </source>
</reference>
<dbReference type="SUPFAM" id="SSF50685">
    <property type="entry name" value="Barwin-like endoglucanases"/>
    <property type="match status" value="1"/>
</dbReference>
<feature type="signal peptide" evidence="2">
    <location>
        <begin position="1"/>
        <end position="15"/>
    </location>
</feature>
<dbReference type="PANTHER" id="PTHR31836">
    <property type="match status" value="1"/>
</dbReference>
<name>A0A9P9WDB6_9PEZI</name>
<accession>A0A9P9WDB6</accession>
<dbReference type="EMBL" id="JAFIMR010000037">
    <property type="protein sequence ID" value="KAI1858187.1"/>
    <property type="molecule type" value="Genomic_DNA"/>
</dbReference>
<comment type="caution">
    <text evidence="3">The sequence shown here is derived from an EMBL/GenBank/DDBJ whole genome shotgun (WGS) entry which is preliminary data.</text>
</comment>
<proteinExistence type="predicted"/>
<dbReference type="InterPro" id="IPR051477">
    <property type="entry name" value="Expansin_CellWall"/>
</dbReference>